<organism evidence="2 3">
    <name type="scientific">Methermicoccus shengliensis</name>
    <dbReference type="NCBI Taxonomy" id="660064"/>
    <lineage>
        <taxon>Archaea</taxon>
        <taxon>Methanobacteriati</taxon>
        <taxon>Methanobacteriota</taxon>
        <taxon>Stenosarchaea group</taxon>
        <taxon>Methanomicrobia</taxon>
        <taxon>Methanosarcinales</taxon>
        <taxon>Methermicoccaceae</taxon>
        <taxon>Methermicoccus</taxon>
    </lineage>
</organism>
<dbReference type="GO" id="GO:0043023">
    <property type="term" value="F:ribosomal large subunit binding"/>
    <property type="evidence" value="ECO:0007669"/>
    <property type="project" value="InterPro"/>
</dbReference>
<evidence type="ECO:0000259" key="1">
    <source>
        <dbReference type="Pfam" id="PF04981"/>
    </source>
</evidence>
<sequence length="340" mass="37803">MRPVCPRCGKETDLLENGMCAECRLRHASPVKVHTPETLRVCRGCGAVFEGRWVDVDDIEQVIRRRVLDSIEVAPEAKDVDIEMSLAQMSSNMYRVEGKVVANERNWPFVLHIRLAYESCPSCSRRSGGYFEAVVQVRSYARSPTEAELERVRHTVDVLFSRLREKGERLAFLTKEERVRGGIDLYVGSAKAAKKLCTEVLSQMGGTLTTSSTLAGRRDGRDVYRITYALRLPGLSAGDVVSYKGEPHVVVGVRDRVHLEPLYGRGSRHVPLDEPMDVLGKLSNVISTTVLEEDATALLVLHPSTLTPVWVRRVEGVHAGDELGVLVVGSELLAIPKRYL</sequence>
<dbReference type="RefSeq" id="WP_042684545.1">
    <property type="nucleotide sequence ID" value="NZ_DUIH01000021.1"/>
</dbReference>
<evidence type="ECO:0000313" key="2">
    <source>
        <dbReference type="EMBL" id="HIH70319.1"/>
    </source>
</evidence>
<dbReference type="PANTHER" id="PTHR12746:SF2">
    <property type="entry name" value="60S RIBOSOMAL EXPORT PROTEIN NMD3"/>
    <property type="match status" value="1"/>
</dbReference>
<dbReference type="AlphaFoldDB" id="A0A832RYW7"/>
<protein>
    <recommendedName>
        <fullName evidence="1">Nmd3 N-terminal domain-containing protein</fullName>
    </recommendedName>
</protein>
<accession>A0A832RYW7</accession>
<dbReference type="Proteomes" id="UP000600363">
    <property type="component" value="Unassembled WGS sequence"/>
</dbReference>
<dbReference type="InterPro" id="IPR007064">
    <property type="entry name" value="Nmd3_N"/>
</dbReference>
<name>A0A832RYW7_9EURY</name>
<dbReference type="EMBL" id="DUIH01000021">
    <property type="protein sequence ID" value="HIH70319.1"/>
    <property type="molecule type" value="Genomic_DNA"/>
</dbReference>
<dbReference type="Pfam" id="PF04981">
    <property type="entry name" value="NMD3"/>
    <property type="match status" value="1"/>
</dbReference>
<feature type="domain" description="Nmd3 N-terminal" evidence="1">
    <location>
        <begin position="5"/>
        <end position="232"/>
    </location>
</feature>
<reference evidence="2" key="1">
    <citation type="journal article" date="2020" name="bioRxiv">
        <title>A rank-normalized archaeal taxonomy based on genome phylogeny resolves widespread incomplete and uneven classifications.</title>
        <authorList>
            <person name="Rinke C."/>
            <person name="Chuvochina M."/>
            <person name="Mussig A.J."/>
            <person name="Chaumeil P.-A."/>
            <person name="Waite D.W."/>
            <person name="Whitman W.B."/>
            <person name="Parks D.H."/>
            <person name="Hugenholtz P."/>
        </authorList>
    </citation>
    <scope>NUCLEOTIDE SEQUENCE</scope>
    <source>
        <strain evidence="2">UBA12518</strain>
    </source>
</reference>
<evidence type="ECO:0000313" key="3">
    <source>
        <dbReference type="Proteomes" id="UP000600363"/>
    </source>
</evidence>
<comment type="caution">
    <text evidence="2">The sequence shown here is derived from an EMBL/GenBank/DDBJ whole genome shotgun (WGS) entry which is preliminary data.</text>
</comment>
<dbReference type="PANTHER" id="PTHR12746">
    <property type="entry name" value="NONSENSE-MEDIATED MRNA DECAY PROTEIN 3"/>
    <property type="match status" value="1"/>
</dbReference>
<gene>
    <name evidence="2" type="ORF">HA299_06900</name>
</gene>
<dbReference type="InterPro" id="IPR039768">
    <property type="entry name" value="Nmd3"/>
</dbReference>
<dbReference type="GO" id="GO:0005737">
    <property type="term" value="C:cytoplasm"/>
    <property type="evidence" value="ECO:0007669"/>
    <property type="project" value="TreeGrafter"/>
</dbReference>
<proteinExistence type="predicted"/>